<sequence length="199" mass="22823">MHDKAKLLLIFALILNTILNVGATPDSSDEDGVLTESRIKQLKQIVEIDNLTDKPCGVLSPKDLIKFNEYKYLKEDVKHKNLYETFKEAFERLVDKIVNFVKQNSNIISLSGYSVEDIAKEIKNYDEINEKNSEKTIEIVMIYLCQIICINKIFGIILTQTDFWGANPYGPDNWELGTLRDMTNLDTTLRDPPFGDKNN</sequence>
<name>A0A915LQC8_MELJA</name>
<dbReference type="AlphaFoldDB" id="A0A915LQC8"/>
<dbReference type="WBParaSite" id="scaffold14222_cov147.g17340">
    <property type="protein sequence ID" value="scaffold14222_cov147.g17340"/>
    <property type="gene ID" value="scaffold14222_cov147.g17340"/>
</dbReference>
<feature type="signal peptide" evidence="1">
    <location>
        <begin position="1"/>
        <end position="23"/>
    </location>
</feature>
<accession>A0A915LQC8</accession>
<reference evidence="3" key="1">
    <citation type="submission" date="2022-11" db="UniProtKB">
        <authorList>
            <consortium name="WormBaseParasite"/>
        </authorList>
    </citation>
    <scope>IDENTIFICATION</scope>
</reference>
<keyword evidence="1" id="KW-0732">Signal</keyword>
<dbReference type="Proteomes" id="UP000887561">
    <property type="component" value="Unplaced"/>
</dbReference>
<evidence type="ECO:0000313" key="3">
    <source>
        <dbReference type="WBParaSite" id="scaffold14222_cov147.g17340"/>
    </source>
</evidence>
<proteinExistence type="predicted"/>
<evidence type="ECO:0000313" key="2">
    <source>
        <dbReference type="Proteomes" id="UP000887561"/>
    </source>
</evidence>
<organism evidence="2 3">
    <name type="scientific">Meloidogyne javanica</name>
    <name type="common">Root-knot nematode worm</name>
    <dbReference type="NCBI Taxonomy" id="6303"/>
    <lineage>
        <taxon>Eukaryota</taxon>
        <taxon>Metazoa</taxon>
        <taxon>Ecdysozoa</taxon>
        <taxon>Nematoda</taxon>
        <taxon>Chromadorea</taxon>
        <taxon>Rhabditida</taxon>
        <taxon>Tylenchina</taxon>
        <taxon>Tylenchomorpha</taxon>
        <taxon>Tylenchoidea</taxon>
        <taxon>Meloidogynidae</taxon>
        <taxon>Meloidogyninae</taxon>
        <taxon>Meloidogyne</taxon>
        <taxon>Meloidogyne incognita group</taxon>
    </lineage>
</organism>
<protein>
    <submittedName>
        <fullName evidence="3">Uncharacterized protein</fullName>
    </submittedName>
</protein>
<feature type="chain" id="PRO_5038023461" evidence="1">
    <location>
        <begin position="24"/>
        <end position="199"/>
    </location>
</feature>
<evidence type="ECO:0000256" key="1">
    <source>
        <dbReference type="SAM" id="SignalP"/>
    </source>
</evidence>
<keyword evidence="2" id="KW-1185">Reference proteome</keyword>